<dbReference type="GO" id="GO:0047631">
    <property type="term" value="F:ADP-ribose diphosphatase activity"/>
    <property type="evidence" value="ECO:0007669"/>
    <property type="project" value="UniProtKB-EC"/>
</dbReference>
<dbReference type="CDD" id="cd03424">
    <property type="entry name" value="NUDIX_ADPRase_Nudt5_UGPPase_Nudt14"/>
    <property type="match status" value="1"/>
</dbReference>
<dbReference type="PROSITE" id="PS51462">
    <property type="entry name" value="NUDIX"/>
    <property type="match status" value="1"/>
</dbReference>
<evidence type="ECO:0000256" key="1">
    <source>
        <dbReference type="ARBA" id="ARBA00001946"/>
    </source>
</evidence>
<protein>
    <submittedName>
        <fullName evidence="5">ADP-ribose pyrophosphatase</fullName>
        <ecNumber evidence="5">3.6.1.13</ecNumber>
    </submittedName>
</protein>
<comment type="similarity">
    <text evidence="3">Belongs to the Nudix hydrolase family.</text>
</comment>
<dbReference type="InterPro" id="IPR020476">
    <property type="entry name" value="Nudix_hydrolase"/>
</dbReference>
<dbReference type="Proteomes" id="UP001185012">
    <property type="component" value="Unassembled WGS sequence"/>
</dbReference>
<dbReference type="PANTHER" id="PTHR11839:SF18">
    <property type="entry name" value="NUDIX HYDROLASE DOMAIN-CONTAINING PROTEIN"/>
    <property type="match status" value="1"/>
</dbReference>
<proteinExistence type="inferred from homology"/>
<name>A0ABU1IIR0_9BACL</name>
<reference evidence="5 6" key="1">
    <citation type="submission" date="2023-07" db="EMBL/GenBank/DDBJ databases">
        <title>Genomic Encyclopedia of Type Strains, Phase IV (KMG-IV): sequencing the most valuable type-strain genomes for metagenomic binning, comparative biology and taxonomic classification.</title>
        <authorList>
            <person name="Goeker M."/>
        </authorList>
    </citation>
    <scope>NUCLEOTIDE SEQUENCE [LARGE SCALE GENOMIC DNA]</scope>
    <source>
        <strain evidence="5 6">DSM 45903</strain>
    </source>
</reference>
<evidence type="ECO:0000313" key="6">
    <source>
        <dbReference type="Proteomes" id="UP001185012"/>
    </source>
</evidence>
<dbReference type="SUPFAM" id="SSF55811">
    <property type="entry name" value="Nudix"/>
    <property type="match status" value="1"/>
</dbReference>
<dbReference type="InterPro" id="IPR020084">
    <property type="entry name" value="NUDIX_hydrolase_CS"/>
</dbReference>
<dbReference type="RefSeq" id="WP_309862033.1">
    <property type="nucleotide sequence ID" value="NZ_JAVDQG010000001.1"/>
</dbReference>
<evidence type="ECO:0000259" key="4">
    <source>
        <dbReference type="PROSITE" id="PS51462"/>
    </source>
</evidence>
<dbReference type="Gene3D" id="3.90.79.10">
    <property type="entry name" value="Nucleoside Triphosphate Pyrophosphohydrolase"/>
    <property type="match status" value="1"/>
</dbReference>
<dbReference type="PRINTS" id="PR00502">
    <property type="entry name" value="NUDIXFAMILY"/>
</dbReference>
<accession>A0ABU1IIR0</accession>
<dbReference type="PROSITE" id="PS00893">
    <property type="entry name" value="NUDIX_BOX"/>
    <property type="match status" value="1"/>
</dbReference>
<dbReference type="EMBL" id="JAVDQG010000001">
    <property type="protein sequence ID" value="MDR6224586.1"/>
    <property type="molecule type" value="Genomic_DNA"/>
</dbReference>
<organism evidence="5 6">
    <name type="scientific">Desmospora profundinema</name>
    <dbReference type="NCBI Taxonomy" id="1571184"/>
    <lineage>
        <taxon>Bacteria</taxon>
        <taxon>Bacillati</taxon>
        <taxon>Bacillota</taxon>
        <taxon>Bacilli</taxon>
        <taxon>Bacillales</taxon>
        <taxon>Thermoactinomycetaceae</taxon>
        <taxon>Desmospora</taxon>
    </lineage>
</organism>
<keyword evidence="6" id="KW-1185">Reference proteome</keyword>
<comment type="cofactor">
    <cofactor evidence="1">
        <name>Mg(2+)</name>
        <dbReference type="ChEBI" id="CHEBI:18420"/>
    </cofactor>
</comment>
<sequence>MSRLEEKTIRSTPIFDGDIIQVQVDEVELPNGKRATRELVKHTGAVSILAVTEAGKIVLVRQFRKPLEKTILEIPAGKLEPGEDPAHCAARELKEETGYTADRLEKVAGFYTSPGFADEYLHIFEARGLKQGEATPDTDEFVETVECTLNEAFERMARGEIDDAKTVVALYLWQNRVLRGG</sequence>
<comment type="caution">
    <text evidence="5">The sequence shown here is derived from an EMBL/GenBank/DDBJ whole genome shotgun (WGS) entry which is preliminary data.</text>
</comment>
<evidence type="ECO:0000256" key="2">
    <source>
        <dbReference type="ARBA" id="ARBA00022801"/>
    </source>
</evidence>
<dbReference type="PANTHER" id="PTHR11839">
    <property type="entry name" value="UDP/ADP-SUGAR PYROPHOSPHATASE"/>
    <property type="match status" value="1"/>
</dbReference>
<dbReference type="InterPro" id="IPR015797">
    <property type="entry name" value="NUDIX_hydrolase-like_dom_sf"/>
</dbReference>
<evidence type="ECO:0000256" key="3">
    <source>
        <dbReference type="RuleBase" id="RU003476"/>
    </source>
</evidence>
<gene>
    <name evidence="5" type="ORF">JOE21_000574</name>
</gene>
<dbReference type="EC" id="3.6.1.13" evidence="5"/>
<dbReference type="InterPro" id="IPR000086">
    <property type="entry name" value="NUDIX_hydrolase_dom"/>
</dbReference>
<feature type="domain" description="Nudix hydrolase" evidence="4">
    <location>
        <begin position="41"/>
        <end position="169"/>
    </location>
</feature>
<keyword evidence="2 3" id="KW-0378">Hydrolase</keyword>
<evidence type="ECO:0000313" key="5">
    <source>
        <dbReference type="EMBL" id="MDR6224586.1"/>
    </source>
</evidence>
<dbReference type="Pfam" id="PF00293">
    <property type="entry name" value="NUDIX"/>
    <property type="match status" value="1"/>
</dbReference>